<evidence type="ECO:0000313" key="2">
    <source>
        <dbReference type="Proteomes" id="UP000288805"/>
    </source>
</evidence>
<dbReference type="AlphaFoldDB" id="A0A438GQD5"/>
<proteinExistence type="predicted"/>
<comment type="caution">
    <text evidence="1">The sequence shown here is derived from an EMBL/GenBank/DDBJ whole genome shotgun (WGS) entry which is preliminary data.</text>
</comment>
<dbReference type="EMBL" id="QGNW01000370">
    <property type="protein sequence ID" value="RVW74414.1"/>
    <property type="molecule type" value="Genomic_DNA"/>
</dbReference>
<evidence type="ECO:0000313" key="1">
    <source>
        <dbReference type="EMBL" id="RVW74414.1"/>
    </source>
</evidence>
<reference evidence="1 2" key="1">
    <citation type="journal article" date="2018" name="PLoS Genet.">
        <title>Population sequencing reveals clonal diversity and ancestral inbreeding in the grapevine cultivar Chardonnay.</title>
        <authorList>
            <person name="Roach M.J."/>
            <person name="Johnson D.L."/>
            <person name="Bohlmann J."/>
            <person name="van Vuuren H.J."/>
            <person name="Jones S.J."/>
            <person name="Pretorius I.S."/>
            <person name="Schmidt S.A."/>
            <person name="Borneman A.R."/>
        </authorList>
    </citation>
    <scope>NUCLEOTIDE SEQUENCE [LARGE SCALE GENOMIC DNA]</scope>
    <source>
        <strain evidence="2">cv. Chardonnay</strain>
        <tissue evidence="1">Leaf</tissue>
    </source>
</reference>
<name>A0A438GQD5_VITVI</name>
<organism evidence="1 2">
    <name type="scientific">Vitis vinifera</name>
    <name type="common">Grape</name>
    <dbReference type="NCBI Taxonomy" id="29760"/>
    <lineage>
        <taxon>Eukaryota</taxon>
        <taxon>Viridiplantae</taxon>
        <taxon>Streptophyta</taxon>
        <taxon>Embryophyta</taxon>
        <taxon>Tracheophyta</taxon>
        <taxon>Spermatophyta</taxon>
        <taxon>Magnoliopsida</taxon>
        <taxon>eudicotyledons</taxon>
        <taxon>Gunneridae</taxon>
        <taxon>Pentapetalae</taxon>
        <taxon>rosids</taxon>
        <taxon>Vitales</taxon>
        <taxon>Vitaceae</taxon>
        <taxon>Viteae</taxon>
        <taxon>Vitis</taxon>
    </lineage>
</organism>
<accession>A0A438GQD5</accession>
<protein>
    <submittedName>
        <fullName evidence="1">Uncharacterized protein</fullName>
    </submittedName>
</protein>
<gene>
    <name evidence="1" type="ORF">CK203_058181</name>
</gene>
<dbReference type="Proteomes" id="UP000288805">
    <property type="component" value="Unassembled WGS sequence"/>
</dbReference>
<sequence length="166" mass="19019">MAPNLLSPFIAQPQTQQSAIKMDLKQAAAVIFDGDLDPRMLQFKDVSKIKLFFSPYIVEMVMLSNGKHLTREAVIALFKPHLYPLDVSYRIVNEAKVVPWLATYKKEVVDIDFKTFSFMMPDAPTQPNEGLSKSIDVGKLKKYRLKIMVRLLFSTQNAHQHQFMAE</sequence>